<evidence type="ECO:0000256" key="2">
    <source>
        <dbReference type="PROSITE-ProRule" id="PRU00708"/>
    </source>
</evidence>
<evidence type="ECO:0008006" key="5">
    <source>
        <dbReference type="Google" id="ProtNLM"/>
    </source>
</evidence>
<keyword evidence="4" id="KW-1185">Reference proteome</keyword>
<dbReference type="InterPro" id="IPR011990">
    <property type="entry name" value="TPR-like_helical_dom_sf"/>
</dbReference>
<proteinExistence type="predicted"/>
<dbReference type="FunFam" id="1.25.40.10:FF:000184">
    <property type="entry name" value="Pentatricopeptide repeat-containing protein, chloroplastic"/>
    <property type="match status" value="1"/>
</dbReference>
<dbReference type="EMBL" id="CP144696">
    <property type="protein sequence ID" value="WVZ09286.1"/>
    <property type="molecule type" value="Genomic_DNA"/>
</dbReference>
<dbReference type="Pfam" id="PF20431">
    <property type="entry name" value="E_motif"/>
    <property type="match status" value="1"/>
</dbReference>
<dbReference type="Pfam" id="PF13041">
    <property type="entry name" value="PPR_2"/>
    <property type="match status" value="1"/>
</dbReference>
<dbReference type="InterPro" id="IPR046960">
    <property type="entry name" value="PPR_At4g14850-like_plant"/>
</dbReference>
<evidence type="ECO:0000313" key="4">
    <source>
        <dbReference type="Proteomes" id="UP001374535"/>
    </source>
</evidence>
<dbReference type="InterPro" id="IPR002885">
    <property type="entry name" value="PPR_rpt"/>
</dbReference>
<reference evidence="3 4" key="1">
    <citation type="journal article" date="2023" name="Life. Sci Alliance">
        <title>Evolutionary insights into 3D genome organization and epigenetic landscape of Vigna mungo.</title>
        <authorList>
            <person name="Junaid A."/>
            <person name="Singh B."/>
            <person name="Bhatia S."/>
        </authorList>
    </citation>
    <scope>NUCLEOTIDE SEQUENCE [LARGE SCALE GENOMIC DNA]</scope>
    <source>
        <strain evidence="3">Urdbean</strain>
    </source>
</reference>
<dbReference type="Proteomes" id="UP001374535">
    <property type="component" value="Chromosome 5"/>
</dbReference>
<evidence type="ECO:0000256" key="1">
    <source>
        <dbReference type="ARBA" id="ARBA00022737"/>
    </source>
</evidence>
<keyword evidence="1" id="KW-0677">Repeat</keyword>
<dbReference type="FunFam" id="1.25.40.10:FF:000348">
    <property type="entry name" value="Pentatricopeptide repeat-containing protein chloroplastic"/>
    <property type="match status" value="1"/>
</dbReference>
<dbReference type="PANTHER" id="PTHR47926:SF526">
    <property type="entry name" value="PENTACOTRIPEPTIDE-REPEAT REGION OF PRORP DOMAIN-CONTAINING PROTEIN"/>
    <property type="match status" value="1"/>
</dbReference>
<organism evidence="3 4">
    <name type="scientific">Vigna mungo</name>
    <name type="common">Black gram</name>
    <name type="synonym">Phaseolus mungo</name>
    <dbReference type="NCBI Taxonomy" id="3915"/>
    <lineage>
        <taxon>Eukaryota</taxon>
        <taxon>Viridiplantae</taxon>
        <taxon>Streptophyta</taxon>
        <taxon>Embryophyta</taxon>
        <taxon>Tracheophyta</taxon>
        <taxon>Spermatophyta</taxon>
        <taxon>Magnoliopsida</taxon>
        <taxon>eudicotyledons</taxon>
        <taxon>Gunneridae</taxon>
        <taxon>Pentapetalae</taxon>
        <taxon>rosids</taxon>
        <taxon>fabids</taxon>
        <taxon>Fabales</taxon>
        <taxon>Fabaceae</taxon>
        <taxon>Papilionoideae</taxon>
        <taxon>50 kb inversion clade</taxon>
        <taxon>NPAAA clade</taxon>
        <taxon>indigoferoid/millettioid clade</taxon>
        <taxon>Phaseoleae</taxon>
        <taxon>Vigna</taxon>
    </lineage>
</organism>
<name>A0AAQ3RYQ9_VIGMU</name>
<dbReference type="GO" id="GO:0003723">
    <property type="term" value="F:RNA binding"/>
    <property type="evidence" value="ECO:0007669"/>
    <property type="project" value="InterPro"/>
</dbReference>
<sequence>MLIKGSRRVVQEHLLFLLENCNSVNALIQIHTQVLLNGLSHKNIIIAKLLSFYIASGHLRHAHHLVAKMNNPTTTVWNHVIRGYARGHMPWKSVQCYSHMLSSEAQPDGFTYSSLLTACARGGLEKEGEQLHATVLVKGYCSNVFVDTSLINFYARRDGVQRARHVFDHMAERSVVSWNSILAGYVRCGDFDGALRVFDMMPCRNVVSWTTMVSGCARNGKCRQALLLFGEMRRARVALDQVALVAALSACAELGDLKLGRWIHWYVQQWFVARNEQPSVRLNNALIHMYASCGIIHEAYQLFVKMPWKSTVSWTSMIMAFAKQGLGKEALDTFKTMLSDGVGVNGVSPDEITFIGVLCACSHAGFVDEGRQIFASMKHTWGINPRIEHYGCMVDLLSRAGFLDEARGVIETMPLKPNDALWGALLGGCHIHKNSDLASQVENKLVPELSVDQAAGYLVLLSNIYAFGQRWQDVITVRQKMIEMGVKKPPGRSWIQINGAIHNFVAGDMTHKHSYLIYEILYDVTKQANLEGYESKINIFLDKAGAYFLAFGVAGDNCHCQCQCQLSMVIIANEDAIFLKLRLQQHQLRLRPAPERPLKSLLTSK</sequence>
<evidence type="ECO:0000313" key="3">
    <source>
        <dbReference type="EMBL" id="WVZ09286.1"/>
    </source>
</evidence>
<gene>
    <name evidence="3" type="ORF">V8G54_013816</name>
</gene>
<feature type="repeat" description="PPR" evidence="2">
    <location>
        <begin position="174"/>
        <end position="208"/>
    </location>
</feature>
<dbReference type="Pfam" id="PF01535">
    <property type="entry name" value="PPR"/>
    <property type="match status" value="5"/>
</dbReference>
<dbReference type="PANTHER" id="PTHR47926">
    <property type="entry name" value="PENTATRICOPEPTIDE REPEAT-CONTAINING PROTEIN"/>
    <property type="match status" value="1"/>
</dbReference>
<protein>
    <recommendedName>
        <fullName evidence="5">Pentatricopeptide repeat-containing protein</fullName>
    </recommendedName>
</protein>
<dbReference type="GO" id="GO:0009451">
    <property type="term" value="P:RNA modification"/>
    <property type="evidence" value="ECO:0007669"/>
    <property type="project" value="InterPro"/>
</dbReference>
<dbReference type="PROSITE" id="PS51375">
    <property type="entry name" value="PPR"/>
    <property type="match status" value="3"/>
</dbReference>
<accession>A0AAQ3RYQ9</accession>
<dbReference type="InterPro" id="IPR046848">
    <property type="entry name" value="E_motif"/>
</dbReference>
<dbReference type="Gene3D" id="1.25.40.10">
    <property type="entry name" value="Tetratricopeptide repeat domain"/>
    <property type="match status" value="4"/>
</dbReference>
<dbReference type="AlphaFoldDB" id="A0AAQ3RYQ9"/>
<feature type="repeat" description="PPR" evidence="2">
    <location>
        <begin position="310"/>
        <end position="344"/>
    </location>
</feature>
<feature type="repeat" description="PPR" evidence="2">
    <location>
        <begin position="108"/>
        <end position="142"/>
    </location>
</feature>
<dbReference type="NCBIfam" id="TIGR00756">
    <property type="entry name" value="PPR"/>
    <property type="match status" value="3"/>
</dbReference>